<keyword evidence="3" id="KW-0805">Transcription regulation</keyword>
<keyword evidence="2" id="KW-0902">Two-component regulatory system</keyword>
<protein>
    <submittedName>
        <fullName evidence="8">Response regulator</fullName>
    </submittedName>
</protein>
<dbReference type="PANTHER" id="PTHR44591:SF3">
    <property type="entry name" value="RESPONSE REGULATORY DOMAIN-CONTAINING PROTEIN"/>
    <property type="match status" value="1"/>
</dbReference>
<evidence type="ECO:0000256" key="6">
    <source>
        <dbReference type="PROSITE-ProRule" id="PRU00169"/>
    </source>
</evidence>
<feature type="modified residue" description="4-aspartylphosphate" evidence="6">
    <location>
        <position position="55"/>
    </location>
</feature>
<dbReference type="InterPro" id="IPR011006">
    <property type="entry name" value="CheY-like_superfamily"/>
</dbReference>
<evidence type="ECO:0000256" key="2">
    <source>
        <dbReference type="ARBA" id="ARBA00023012"/>
    </source>
</evidence>
<keyword evidence="1 6" id="KW-0597">Phosphoprotein</keyword>
<evidence type="ECO:0000256" key="3">
    <source>
        <dbReference type="ARBA" id="ARBA00023015"/>
    </source>
</evidence>
<keyword evidence="4" id="KW-0238">DNA-binding</keyword>
<evidence type="ECO:0000256" key="4">
    <source>
        <dbReference type="ARBA" id="ARBA00023125"/>
    </source>
</evidence>
<proteinExistence type="predicted"/>
<gene>
    <name evidence="8" type="ORF">COT24_04470</name>
</gene>
<evidence type="ECO:0000259" key="7">
    <source>
        <dbReference type="PROSITE" id="PS50110"/>
    </source>
</evidence>
<evidence type="ECO:0000256" key="1">
    <source>
        <dbReference type="ARBA" id="ARBA00022553"/>
    </source>
</evidence>
<dbReference type="Gene3D" id="3.40.50.2300">
    <property type="match status" value="1"/>
</dbReference>
<dbReference type="GO" id="GO:0003677">
    <property type="term" value="F:DNA binding"/>
    <property type="evidence" value="ECO:0007669"/>
    <property type="project" value="UniProtKB-KW"/>
</dbReference>
<evidence type="ECO:0000256" key="5">
    <source>
        <dbReference type="ARBA" id="ARBA00023163"/>
    </source>
</evidence>
<dbReference type="PROSITE" id="PS50110">
    <property type="entry name" value="RESPONSE_REGULATORY"/>
    <property type="match status" value="1"/>
</dbReference>
<dbReference type="GO" id="GO:0000160">
    <property type="term" value="P:phosphorelay signal transduction system"/>
    <property type="evidence" value="ECO:0007669"/>
    <property type="project" value="UniProtKB-KW"/>
</dbReference>
<evidence type="ECO:0000313" key="9">
    <source>
        <dbReference type="Proteomes" id="UP000231542"/>
    </source>
</evidence>
<dbReference type="AlphaFoldDB" id="A0A2H0YUX7"/>
<dbReference type="Proteomes" id="UP000231542">
    <property type="component" value="Unassembled WGS sequence"/>
</dbReference>
<dbReference type="InterPro" id="IPR001789">
    <property type="entry name" value="Sig_transdc_resp-reg_receiver"/>
</dbReference>
<name>A0A2H0YUX7_9BACT</name>
<sequence length="128" mass="14350">MNSKQKILLIEDDKMLLEMYSSKFNREGYDIITAENGSDGLKMAKENKPDLILLDIILPKLDGFATLKEIRSDASIKDTPVILLTNLGQDQDIQKGKALGADDYFVKANHTPSEVVEKVRELLKNKGK</sequence>
<dbReference type="SUPFAM" id="SSF52172">
    <property type="entry name" value="CheY-like"/>
    <property type="match status" value="1"/>
</dbReference>
<evidence type="ECO:0000313" key="8">
    <source>
        <dbReference type="EMBL" id="PIS42287.1"/>
    </source>
</evidence>
<comment type="caution">
    <text evidence="8">The sequence shown here is derived from an EMBL/GenBank/DDBJ whole genome shotgun (WGS) entry which is preliminary data.</text>
</comment>
<feature type="domain" description="Response regulatory" evidence="7">
    <location>
        <begin position="6"/>
        <end position="122"/>
    </location>
</feature>
<dbReference type="FunFam" id="3.40.50.2300:FF:000001">
    <property type="entry name" value="DNA-binding response regulator PhoB"/>
    <property type="match status" value="1"/>
</dbReference>
<dbReference type="CDD" id="cd17574">
    <property type="entry name" value="REC_OmpR"/>
    <property type="match status" value="1"/>
</dbReference>
<accession>A0A2H0YUX7</accession>
<dbReference type="SMART" id="SM00448">
    <property type="entry name" value="REC"/>
    <property type="match status" value="1"/>
</dbReference>
<organism evidence="8 9">
    <name type="scientific">Candidatus Kerfeldbacteria bacterium CG08_land_8_20_14_0_20_40_16</name>
    <dbReference type="NCBI Taxonomy" id="2014244"/>
    <lineage>
        <taxon>Bacteria</taxon>
        <taxon>Candidatus Kerfeldiibacteriota</taxon>
    </lineage>
</organism>
<reference evidence="8 9" key="1">
    <citation type="submission" date="2017-09" db="EMBL/GenBank/DDBJ databases">
        <title>Depth-based differentiation of microbial function through sediment-hosted aquifers and enrichment of novel symbionts in the deep terrestrial subsurface.</title>
        <authorList>
            <person name="Probst A.J."/>
            <person name="Ladd B."/>
            <person name="Jarett J.K."/>
            <person name="Geller-Mcgrath D.E."/>
            <person name="Sieber C.M."/>
            <person name="Emerson J.B."/>
            <person name="Anantharaman K."/>
            <person name="Thomas B.C."/>
            <person name="Malmstrom R."/>
            <person name="Stieglmeier M."/>
            <person name="Klingl A."/>
            <person name="Woyke T."/>
            <person name="Ryan C.M."/>
            <person name="Banfield J.F."/>
        </authorList>
    </citation>
    <scope>NUCLEOTIDE SEQUENCE [LARGE SCALE GENOMIC DNA]</scope>
    <source>
        <strain evidence="8">CG08_land_8_20_14_0_20_40_16</strain>
    </source>
</reference>
<keyword evidence="5" id="KW-0804">Transcription</keyword>
<dbReference type="InterPro" id="IPR050595">
    <property type="entry name" value="Bact_response_regulator"/>
</dbReference>
<dbReference type="EMBL" id="PEXU01000049">
    <property type="protein sequence ID" value="PIS42287.1"/>
    <property type="molecule type" value="Genomic_DNA"/>
</dbReference>
<dbReference type="Pfam" id="PF00072">
    <property type="entry name" value="Response_reg"/>
    <property type="match status" value="1"/>
</dbReference>
<dbReference type="PANTHER" id="PTHR44591">
    <property type="entry name" value="STRESS RESPONSE REGULATOR PROTEIN 1"/>
    <property type="match status" value="1"/>
</dbReference>